<sequence length="488" mass="55099">MALPEVVPIRAKPLYPDLFGRLPGDLFKPLASANHERYWALLTRLHRNRFGPDAPLPPAEGLPVRDLVVDIERELSENDPWEEEDGTTPTTTSINARAHMILGRLVETGWLEKGKYGAEKVITMSPVIGHFLDQLVSFAESGPVYIGAKIHSIEGLIDRVHDGDAGGDVLMEAAQQTRNLLQYVRNTSNLIREMMASLRKTNNPADFVNQFFDYIERVFLGDYRELRTREHPLAKRHAIMRTVEAVDESPDERNRLVEWYDENRFPGDRRRAEVQYERDLSRLRELSRMDEYLDRLDNEVRRANRQARVYLDYSIRTVRPIDQLVRNAIHALEVGKVIDLGDPFPAGGLVSADGLAMPRTRTARPQASALRTVQPSPMEIARSRLAQRAMHARMLFGPKLTAYLLAQASNNEVGSNALDTSTVENGRAYQELAKIAFHLRAGDVKVKRDAASQVPGFVVTPQGNTEEDHPFISGVPFSVARRTQRSKA</sequence>
<reference evidence="2" key="1">
    <citation type="journal article" date="2019" name="Int. J. Syst. Evol. Microbiol.">
        <title>The Global Catalogue of Microorganisms (GCM) 10K type strain sequencing project: providing services to taxonomists for standard genome sequencing and annotation.</title>
        <authorList>
            <consortium name="The Broad Institute Genomics Platform"/>
            <consortium name="The Broad Institute Genome Sequencing Center for Infectious Disease"/>
            <person name="Wu L."/>
            <person name="Ma J."/>
        </authorList>
    </citation>
    <scope>NUCLEOTIDE SEQUENCE [LARGE SCALE GENOMIC DNA]</scope>
    <source>
        <strain evidence="2">KACC 12649</strain>
    </source>
</reference>
<keyword evidence="2" id="KW-1185">Reference proteome</keyword>
<evidence type="ECO:0000313" key="1">
    <source>
        <dbReference type="EMBL" id="MFC5461209.1"/>
    </source>
</evidence>
<gene>
    <name evidence="1" type="ORF">ACFPN5_15460</name>
</gene>
<dbReference type="EMBL" id="JBHSMU010000015">
    <property type="protein sequence ID" value="MFC5461209.1"/>
    <property type="molecule type" value="Genomic_DNA"/>
</dbReference>
<proteinExistence type="predicted"/>
<organism evidence="1 2">
    <name type="scientific">Massilia niabensis</name>
    <dbReference type="NCBI Taxonomy" id="544910"/>
    <lineage>
        <taxon>Bacteria</taxon>
        <taxon>Pseudomonadati</taxon>
        <taxon>Pseudomonadota</taxon>
        <taxon>Betaproteobacteria</taxon>
        <taxon>Burkholderiales</taxon>
        <taxon>Oxalobacteraceae</taxon>
        <taxon>Telluria group</taxon>
        <taxon>Massilia</taxon>
    </lineage>
</organism>
<dbReference type="Pfam" id="PF18982">
    <property type="entry name" value="JetA"/>
    <property type="match status" value="1"/>
</dbReference>
<dbReference type="InterPro" id="IPR043773">
    <property type="entry name" value="JetA"/>
</dbReference>
<dbReference type="RefSeq" id="WP_379784649.1">
    <property type="nucleotide sequence ID" value="NZ_JBHSMU010000015.1"/>
</dbReference>
<name>A0ABW0L626_9BURK</name>
<protein>
    <submittedName>
        <fullName evidence="1">Wadjet anti-phage system protein JetA family protein</fullName>
    </submittedName>
</protein>
<dbReference type="Proteomes" id="UP001596050">
    <property type="component" value="Unassembled WGS sequence"/>
</dbReference>
<accession>A0ABW0L626</accession>
<evidence type="ECO:0000313" key="2">
    <source>
        <dbReference type="Proteomes" id="UP001596050"/>
    </source>
</evidence>
<comment type="caution">
    <text evidence="1">The sequence shown here is derived from an EMBL/GenBank/DDBJ whole genome shotgun (WGS) entry which is preliminary data.</text>
</comment>